<evidence type="ECO:0000256" key="3">
    <source>
        <dbReference type="ARBA" id="ARBA00022729"/>
    </source>
</evidence>
<dbReference type="InterPro" id="IPR052062">
    <property type="entry name" value="Murein_DD/LD_carboxypeptidase"/>
</dbReference>
<dbReference type="PROSITE" id="PS51935">
    <property type="entry name" value="NLPC_P60"/>
    <property type="match status" value="1"/>
</dbReference>
<protein>
    <submittedName>
        <fullName evidence="8">Lipoprotein Spr</fullName>
    </submittedName>
</protein>
<dbReference type="OrthoDB" id="9807055at2"/>
<keyword evidence="9" id="KW-1185">Reference proteome</keyword>
<sequence length="173" mass="19017">MNLSKLFPAMVLCATTIIAGHACAFNLPTSFTTLKESSITTKVSAPQSNNIKSKILAEYSQWKGTRYHWGGSSHSGIDCSALMQAIIHGSMNMNLPRTTSQQIHNGYHIAQGELKPGDLVFFKTSKSTRHVGVYVGNNEFIHASKIKGVTVSSLANNYWQAHYETARRITENA</sequence>
<dbReference type="GO" id="GO:0006508">
    <property type="term" value="P:proteolysis"/>
    <property type="evidence" value="ECO:0007669"/>
    <property type="project" value="UniProtKB-KW"/>
</dbReference>
<evidence type="ECO:0000256" key="4">
    <source>
        <dbReference type="ARBA" id="ARBA00022801"/>
    </source>
</evidence>
<feature type="chain" id="PRO_5020653172" evidence="6">
    <location>
        <begin position="25"/>
        <end position="173"/>
    </location>
</feature>
<dbReference type="Gene3D" id="3.90.1720.10">
    <property type="entry name" value="endopeptidase domain like (from Nostoc punctiforme)"/>
    <property type="match status" value="1"/>
</dbReference>
<evidence type="ECO:0000256" key="6">
    <source>
        <dbReference type="SAM" id="SignalP"/>
    </source>
</evidence>
<name>A0A4R6EIM7_SCAGO</name>
<evidence type="ECO:0000256" key="1">
    <source>
        <dbReference type="ARBA" id="ARBA00007074"/>
    </source>
</evidence>
<evidence type="ECO:0000313" key="8">
    <source>
        <dbReference type="EMBL" id="TDN58520.1"/>
    </source>
</evidence>
<dbReference type="InterPro" id="IPR000064">
    <property type="entry name" value="NLP_P60_dom"/>
</dbReference>
<proteinExistence type="inferred from homology"/>
<comment type="caution">
    <text evidence="8">The sequence shown here is derived from an EMBL/GenBank/DDBJ whole genome shotgun (WGS) entry which is preliminary data.</text>
</comment>
<dbReference type="InterPro" id="IPR038765">
    <property type="entry name" value="Papain-like_cys_pep_sf"/>
</dbReference>
<dbReference type="Proteomes" id="UP000295530">
    <property type="component" value="Unassembled WGS sequence"/>
</dbReference>
<gene>
    <name evidence="8" type="ORF">EC847_105150</name>
</gene>
<feature type="signal peptide" evidence="6">
    <location>
        <begin position="1"/>
        <end position="24"/>
    </location>
</feature>
<dbReference type="GO" id="GO:0008234">
    <property type="term" value="F:cysteine-type peptidase activity"/>
    <property type="evidence" value="ECO:0007669"/>
    <property type="project" value="UniProtKB-KW"/>
</dbReference>
<reference evidence="8 9" key="1">
    <citation type="submission" date="2019-03" db="EMBL/GenBank/DDBJ databases">
        <title>Genomic analyses of the natural microbiome of Caenorhabditis elegans.</title>
        <authorList>
            <person name="Samuel B."/>
        </authorList>
    </citation>
    <scope>NUCLEOTIDE SEQUENCE [LARGE SCALE GENOMIC DNA]</scope>
    <source>
        <strain evidence="8 9">BIGb0156</strain>
    </source>
</reference>
<keyword evidence="3 6" id="KW-0732">Signal</keyword>
<keyword evidence="8" id="KW-0449">Lipoprotein</keyword>
<comment type="similarity">
    <text evidence="1">Belongs to the peptidase C40 family.</text>
</comment>
<dbReference type="PANTHER" id="PTHR47360">
    <property type="entry name" value="MUREIN DD-ENDOPEPTIDASE MEPS/MUREIN LD-CARBOXYPEPTIDASE"/>
    <property type="match status" value="1"/>
</dbReference>
<dbReference type="SUPFAM" id="SSF54001">
    <property type="entry name" value="Cysteine proteinases"/>
    <property type="match status" value="1"/>
</dbReference>
<evidence type="ECO:0000256" key="2">
    <source>
        <dbReference type="ARBA" id="ARBA00022670"/>
    </source>
</evidence>
<organism evidence="8 9">
    <name type="scientific">Scandinavium goeteborgense</name>
    <dbReference type="NCBI Taxonomy" id="1851514"/>
    <lineage>
        <taxon>Bacteria</taxon>
        <taxon>Pseudomonadati</taxon>
        <taxon>Pseudomonadota</taxon>
        <taxon>Gammaproteobacteria</taxon>
        <taxon>Enterobacterales</taxon>
        <taxon>Enterobacteriaceae</taxon>
        <taxon>Scandinavium</taxon>
    </lineage>
</organism>
<dbReference type="PANTHER" id="PTHR47360:SF1">
    <property type="entry name" value="ENDOPEPTIDASE NLPC-RELATED"/>
    <property type="match status" value="1"/>
</dbReference>
<evidence type="ECO:0000256" key="5">
    <source>
        <dbReference type="ARBA" id="ARBA00022807"/>
    </source>
</evidence>
<evidence type="ECO:0000313" key="9">
    <source>
        <dbReference type="Proteomes" id="UP000295530"/>
    </source>
</evidence>
<dbReference type="AlphaFoldDB" id="A0A4R6EIM7"/>
<accession>A0A4R6EIM7</accession>
<keyword evidence="4" id="KW-0378">Hydrolase</keyword>
<evidence type="ECO:0000259" key="7">
    <source>
        <dbReference type="PROSITE" id="PS51935"/>
    </source>
</evidence>
<dbReference type="EMBL" id="SNVX01000005">
    <property type="protein sequence ID" value="TDN58520.1"/>
    <property type="molecule type" value="Genomic_DNA"/>
</dbReference>
<keyword evidence="2" id="KW-0645">Protease</keyword>
<keyword evidence="5" id="KW-0788">Thiol protease</keyword>
<dbReference type="Pfam" id="PF00877">
    <property type="entry name" value="NLPC_P60"/>
    <property type="match status" value="1"/>
</dbReference>
<feature type="domain" description="NlpC/P60" evidence="7">
    <location>
        <begin position="49"/>
        <end position="170"/>
    </location>
</feature>
<dbReference type="RefSeq" id="WP_125352055.1">
    <property type="nucleotide sequence ID" value="NZ_CP054058.1"/>
</dbReference>